<proteinExistence type="predicted"/>
<sequence length="63" mass="5920">MTRPTTSGAALAGTAVALSALLLTGCGSDGGPAEELPTAGDITGDTSLPTGDEVTGEPSVSSS</sequence>
<dbReference type="RefSeq" id="WP_340292991.1">
    <property type="nucleotide sequence ID" value="NZ_JBBEOI010000091.1"/>
</dbReference>
<name>A0ABV7WEB0_9MICO</name>
<evidence type="ECO:0000313" key="4">
    <source>
        <dbReference type="Proteomes" id="UP001595685"/>
    </source>
</evidence>
<comment type="caution">
    <text evidence="3">The sequence shown here is derived from an EMBL/GenBank/DDBJ whole genome shotgun (WGS) entry which is preliminary data.</text>
</comment>
<gene>
    <name evidence="3" type="ORF">ACFOLH_05070</name>
</gene>
<organism evidence="3 4">
    <name type="scientific">Aquipuribacter hungaricus</name>
    <dbReference type="NCBI Taxonomy" id="545624"/>
    <lineage>
        <taxon>Bacteria</taxon>
        <taxon>Bacillati</taxon>
        <taxon>Actinomycetota</taxon>
        <taxon>Actinomycetes</taxon>
        <taxon>Micrococcales</taxon>
        <taxon>Intrasporangiaceae</taxon>
        <taxon>Aquipuribacter</taxon>
    </lineage>
</organism>
<accession>A0ABV7WEB0</accession>
<evidence type="ECO:0000256" key="1">
    <source>
        <dbReference type="SAM" id="MobiDB-lite"/>
    </source>
</evidence>
<keyword evidence="2" id="KW-0732">Signal</keyword>
<dbReference type="EMBL" id="JBHRWW010000002">
    <property type="protein sequence ID" value="MFC3687709.1"/>
    <property type="molecule type" value="Genomic_DNA"/>
</dbReference>
<dbReference type="Proteomes" id="UP001595685">
    <property type="component" value="Unassembled WGS sequence"/>
</dbReference>
<feature type="region of interest" description="Disordered" evidence="1">
    <location>
        <begin position="26"/>
        <end position="63"/>
    </location>
</feature>
<feature type="chain" id="PRO_5046949251" evidence="2">
    <location>
        <begin position="20"/>
        <end position="63"/>
    </location>
</feature>
<reference evidence="4" key="1">
    <citation type="journal article" date="2019" name="Int. J. Syst. Evol. Microbiol.">
        <title>The Global Catalogue of Microorganisms (GCM) 10K type strain sequencing project: providing services to taxonomists for standard genome sequencing and annotation.</title>
        <authorList>
            <consortium name="The Broad Institute Genomics Platform"/>
            <consortium name="The Broad Institute Genome Sequencing Center for Infectious Disease"/>
            <person name="Wu L."/>
            <person name="Ma J."/>
        </authorList>
    </citation>
    <scope>NUCLEOTIDE SEQUENCE [LARGE SCALE GENOMIC DNA]</scope>
    <source>
        <strain evidence="4">NCAIM B.02333</strain>
    </source>
</reference>
<dbReference type="PROSITE" id="PS51257">
    <property type="entry name" value="PROKAR_LIPOPROTEIN"/>
    <property type="match status" value="1"/>
</dbReference>
<evidence type="ECO:0000256" key="2">
    <source>
        <dbReference type="SAM" id="SignalP"/>
    </source>
</evidence>
<keyword evidence="4" id="KW-1185">Reference proteome</keyword>
<evidence type="ECO:0000313" key="3">
    <source>
        <dbReference type="EMBL" id="MFC3687709.1"/>
    </source>
</evidence>
<feature type="signal peptide" evidence="2">
    <location>
        <begin position="1"/>
        <end position="19"/>
    </location>
</feature>
<protein>
    <submittedName>
        <fullName evidence="3">Uncharacterized protein</fullName>
    </submittedName>
</protein>